<dbReference type="EMBL" id="VYGV01000011">
    <property type="protein sequence ID" value="NWF46212.1"/>
    <property type="molecule type" value="Genomic_DNA"/>
</dbReference>
<sequence>MSSAALTCDTVSVTYGSFKALTDVSVSFKRGRLSAIIGPNGAGKTTFLNVLTGIVLPTHGRVLFGDRDITRLNVERRALIGIGRSFQTVNIFPEMTVEENLRLAAQRRLFRFQPFFRPVTSYTTLAAAVAEVLPLVRLAPYAGVEAGKLSHGNQRALELGLTIIGQPDIILLDEPLAGIGRDEIVPTMELLRSIARSRTMILVEHNMDVVMNLADDILVLVGGRVLKRGTPTEVRSDMAVKEAYLGR</sequence>
<dbReference type="PROSITE" id="PS00211">
    <property type="entry name" value="ABC_TRANSPORTER_1"/>
    <property type="match status" value="1"/>
</dbReference>
<dbReference type="SUPFAM" id="SSF52540">
    <property type="entry name" value="P-loop containing nucleoside triphosphate hydrolases"/>
    <property type="match status" value="1"/>
</dbReference>
<keyword evidence="7" id="KW-1185">Reference proteome</keyword>
<comment type="caution">
    <text evidence="6">The sequence shown here is derived from an EMBL/GenBank/DDBJ whole genome shotgun (WGS) entry which is preliminary data.</text>
</comment>
<keyword evidence="3" id="KW-0547">Nucleotide-binding</keyword>
<organism evidence="6 7">
    <name type="scientific">Hydrogenophaga aromaticivorans</name>
    <dbReference type="NCBI Taxonomy" id="2610898"/>
    <lineage>
        <taxon>Bacteria</taxon>
        <taxon>Pseudomonadati</taxon>
        <taxon>Pseudomonadota</taxon>
        <taxon>Betaproteobacteria</taxon>
        <taxon>Burkholderiales</taxon>
        <taxon>Comamonadaceae</taxon>
        <taxon>Hydrogenophaga</taxon>
    </lineage>
</organism>
<dbReference type="RefSeq" id="WP_177136106.1">
    <property type="nucleotide sequence ID" value="NZ_JAGPWB010000010.1"/>
</dbReference>
<dbReference type="PROSITE" id="PS50893">
    <property type="entry name" value="ABC_TRANSPORTER_2"/>
    <property type="match status" value="1"/>
</dbReference>
<dbReference type="Gene3D" id="3.40.50.300">
    <property type="entry name" value="P-loop containing nucleotide triphosphate hydrolases"/>
    <property type="match status" value="1"/>
</dbReference>
<accession>A0A7Y8KY36</accession>
<dbReference type="PANTHER" id="PTHR45772:SF3">
    <property type="entry name" value="ABC TRANSPORTER ATP-BINDING PROTEIN"/>
    <property type="match status" value="1"/>
</dbReference>
<dbReference type="PANTHER" id="PTHR45772">
    <property type="entry name" value="CONSERVED COMPONENT OF ABC TRANSPORTER FOR NATURAL AMINO ACIDS-RELATED"/>
    <property type="match status" value="1"/>
</dbReference>
<name>A0A7Y8KY36_9BURK</name>
<dbReference type="CDD" id="cd03219">
    <property type="entry name" value="ABC_Mj1267_LivG_branched"/>
    <property type="match status" value="1"/>
</dbReference>
<protein>
    <submittedName>
        <fullName evidence="6">ABC transporter ATP-binding protein</fullName>
    </submittedName>
</protein>
<evidence type="ECO:0000256" key="2">
    <source>
        <dbReference type="ARBA" id="ARBA00022475"/>
    </source>
</evidence>
<evidence type="ECO:0000256" key="4">
    <source>
        <dbReference type="ARBA" id="ARBA00022840"/>
    </source>
</evidence>
<gene>
    <name evidence="6" type="ORF">F3K02_13265</name>
</gene>
<dbReference type="InterPro" id="IPR027417">
    <property type="entry name" value="P-loop_NTPase"/>
</dbReference>
<dbReference type="InterPro" id="IPR003439">
    <property type="entry name" value="ABC_transporter-like_ATP-bd"/>
</dbReference>
<keyword evidence="2" id="KW-0472">Membrane</keyword>
<dbReference type="GO" id="GO:0005524">
    <property type="term" value="F:ATP binding"/>
    <property type="evidence" value="ECO:0007669"/>
    <property type="project" value="UniProtKB-KW"/>
</dbReference>
<keyword evidence="4 6" id="KW-0067">ATP-binding</keyword>
<dbReference type="SMART" id="SM00382">
    <property type="entry name" value="AAA"/>
    <property type="match status" value="1"/>
</dbReference>
<evidence type="ECO:0000259" key="5">
    <source>
        <dbReference type="PROSITE" id="PS50893"/>
    </source>
</evidence>
<dbReference type="GO" id="GO:0016887">
    <property type="term" value="F:ATP hydrolysis activity"/>
    <property type="evidence" value="ECO:0007669"/>
    <property type="project" value="InterPro"/>
</dbReference>
<dbReference type="Pfam" id="PF00005">
    <property type="entry name" value="ABC_tran"/>
    <property type="match status" value="1"/>
</dbReference>
<evidence type="ECO:0000256" key="3">
    <source>
        <dbReference type="ARBA" id="ARBA00022741"/>
    </source>
</evidence>
<dbReference type="GO" id="GO:0005886">
    <property type="term" value="C:plasma membrane"/>
    <property type="evidence" value="ECO:0007669"/>
    <property type="project" value="TreeGrafter"/>
</dbReference>
<evidence type="ECO:0000313" key="6">
    <source>
        <dbReference type="EMBL" id="NWF46212.1"/>
    </source>
</evidence>
<reference evidence="6 7" key="1">
    <citation type="submission" date="2019-09" db="EMBL/GenBank/DDBJ databases">
        <title>Hydrogenophaga aromatica sp. nov., isolated from a para-xylene-degrading enrichment culture.</title>
        <authorList>
            <person name="Tancsics A."/>
            <person name="Banerjee S."/>
        </authorList>
    </citation>
    <scope>NUCLEOTIDE SEQUENCE [LARGE SCALE GENOMIC DNA]</scope>
    <source>
        <strain evidence="6 7">D2P1</strain>
    </source>
</reference>
<evidence type="ECO:0000256" key="1">
    <source>
        <dbReference type="ARBA" id="ARBA00022448"/>
    </source>
</evidence>
<dbReference type="AlphaFoldDB" id="A0A7Y8KY36"/>
<proteinExistence type="predicted"/>
<evidence type="ECO:0000313" key="7">
    <source>
        <dbReference type="Proteomes" id="UP000545507"/>
    </source>
</evidence>
<dbReference type="Proteomes" id="UP000545507">
    <property type="component" value="Unassembled WGS sequence"/>
</dbReference>
<dbReference type="InterPro" id="IPR017871">
    <property type="entry name" value="ABC_transporter-like_CS"/>
</dbReference>
<keyword evidence="2" id="KW-1003">Cell membrane</keyword>
<feature type="domain" description="ABC transporter" evidence="5">
    <location>
        <begin position="6"/>
        <end position="247"/>
    </location>
</feature>
<dbReference type="InterPro" id="IPR003593">
    <property type="entry name" value="AAA+_ATPase"/>
</dbReference>
<dbReference type="InterPro" id="IPR051120">
    <property type="entry name" value="ABC_AA/LPS_Transport"/>
</dbReference>
<keyword evidence="1" id="KW-0813">Transport</keyword>